<accession>A0A486XHR4</accession>
<dbReference type="EMBL" id="CAAJGR010000048">
    <property type="protein sequence ID" value="VHO01225.1"/>
    <property type="molecule type" value="Genomic_DNA"/>
</dbReference>
<evidence type="ECO:0008006" key="3">
    <source>
        <dbReference type="Google" id="ProtNLM"/>
    </source>
</evidence>
<organism evidence="2">
    <name type="scientific">Rheinheimera sp. BAL341</name>
    <dbReference type="NCBI Taxonomy" id="1708203"/>
    <lineage>
        <taxon>Bacteria</taxon>
        <taxon>Pseudomonadati</taxon>
        <taxon>Pseudomonadota</taxon>
        <taxon>Gammaproteobacteria</taxon>
        <taxon>Chromatiales</taxon>
        <taxon>Chromatiaceae</taxon>
        <taxon>Rheinheimera</taxon>
    </lineage>
</organism>
<sequence length="108" mass="11808">MIVTFKSKASGDLIYFKDAALTLLKLMGRDDKVPSALYAEDVAAALASLEQELSAIADTEREKAAQAEANNAARRDGGKPYISLNVRALPLIEMLKKALKKQCPVQWE</sequence>
<evidence type="ECO:0000313" key="2">
    <source>
        <dbReference type="EMBL" id="VHO01225.1"/>
    </source>
</evidence>
<evidence type="ECO:0000256" key="1">
    <source>
        <dbReference type="SAM" id="Coils"/>
    </source>
</evidence>
<feature type="coiled-coil region" evidence="1">
    <location>
        <begin position="39"/>
        <end position="76"/>
    </location>
</feature>
<keyword evidence="1" id="KW-0175">Coiled coil</keyword>
<proteinExistence type="predicted"/>
<reference evidence="2" key="1">
    <citation type="submission" date="2019-04" db="EMBL/GenBank/DDBJ databases">
        <authorList>
            <person name="Brambilla D."/>
        </authorList>
    </citation>
    <scope>NUCLEOTIDE SEQUENCE</scope>
    <source>
        <strain evidence="2">BAL1</strain>
    </source>
</reference>
<dbReference type="AlphaFoldDB" id="A0A486XHR4"/>
<dbReference type="InterPro" id="IPR014991">
    <property type="entry name" value="DUF1840"/>
</dbReference>
<dbReference type="Pfam" id="PF08895">
    <property type="entry name" value="DUF1840"/>
    <property type="match status" value="1"/>
</dbReference>
<protein>
    <recommendedName>
        <fullName evidence="3">DUF1840 domain-containing protein</fullName>
    </recommendedName>
</protein>
<gene>
    <name evidence="2" type="ORF">BAL341_247</name>
</gene>
<name>A0A486XHR4_9GAMM</name>